<evidence type="ECO:0000256" key="1">
    <source>
        <dbReference type="SAM" id="MobiDB-lite"/>
    </source>
</evidence>
<evidence type="ECO:0000313" key="2">
    <source>
        <dbReference type="EMBL" id="CEM24952.1"/>
    </source>
</evidence>
<reference evidence="2" key="1">
    <citation type="submission" date="2014-11" db="EMBL/GenBank/DDBJ databases">
        <authorList>
            <person name="Otto D Thomas"/>
            <person name="Naeem Raeece"/>
        </authorList>
    </citation>
    <scope>NUCLEOTIDE SEQUENCE</scope>
</reference>
<name>A0A0G4G8J8_9ALVE</name>
<organism evidence="2">
    <name type="scientific">Chromera velia CCMP2878</name>
    <dbReference type="NCBI Taxonomy" id="1169474"/>
    <lineage>
        <taxon>Eukaryota</taxon>
        <taxon>Sar</taxon>
        <taxon>Alveolata</taxon>
        <taxon>Colpodellida</taxon>
        <taxon>Chromeraceae</taxon>
        <taxon>Chromera</taxon>
    </lineage>
</organism>
<feature type="compositionally biased region" description="Basic and acidic residues" evidence="1">
    <location>
        <begin position="27"/>
        <end position="42"/>
    </location>
</feature>
<accession>A0A0G4G8J8</accession>
<dbReference type="VEuPathDB" id="CryptoDB:Cvel_20715"/>
<dbReference type="EMBL" id="CDMZ01000976">
    <property type="protein sequence ID" value="CEM24952.1"/>
    <property type="molecule type" value="Genomic_DNA"/>
</dbReference>
<feature type="region of interest" description="Disordered" evidence="1">
    <location>
        <begin position="1"/>
        <end position="137"/>
    </location>
</feature>
<feature type="compositionally biased region" description="Basic and acidic residues" evidence="1">
    <location>
        <begin position="53"/>
        <end position="71"/>
    </location>
</feature>
<feature type="compositionally biased region" description="Acidic residues" evidence="1">
    <location>
        <begin position="95"/>
        <end position="105"/>
    </location>
</feature>
<sequence length="137" mass="15181">MDGDEDEYEEEDEDEEDGEGGELAEMQLKEFERIHGRIDDANHYNPETDEELIERQQKAAEAEARRRDTLRLRQRIPGGVLKQEEGGSGVGGFGEDLEGLGEDPLDLLMAGGGTGVDPQTAGDPEEEERFLSLFSGR</sequence>
<feature type="compositionally biased region" description="Acidic residues" evidence="1">
    <location>
        <begin position="1"/>
        <end position="22"/>
    </location>
</feature>
<proteinExistence type="predicted"/>
<gene>
    <name evidence="2" type="ORF">Cvel_20715</name>
</gene>
<dbReference type="AlphaFoldDB" id="A0A0G4G8J8"/>
<protein>
    <submittedName>
        <fullName evidence="2">Uncharacterized protein</fullName>
    </submittedName>
</protein>